<dbReference type="Gene3D" id="3.40.50.300">
    <property type="entry name" value="P-loop containing nucleotide triphosphate hydrolases"/>
    <property type="match status" value="1"/>
</dbReference>
<dbReference type="GO" id="GO:0070181">
    <property type="term" value="F:small ribosomal subunit rRNA binding"/>
    <property type="evidence" value="ECO:0007669"/>
    <property type="project" value="UniProtKB-UniRule"/>
</dbReference>
<dbReference type="GO" id="GO:0005829">
    <property type="term" value="C:cytosol"/>
    <property type="evidence" value="ECO:0007669"/>
    <property type="project" value="TreeGrafter"/>
</dbReference>
<keyword evidence="6 7" id="KW-0342">GTP-binding</keyword>
<feature type="binding site" evidence="7">
    <location>
        <begin position="79"/>
        <end position="83"/>
    </location>
    <ligand>
        <name>GTP</name>
        <dbReference type="ChEBI" id="CHEBI:37565"/>
    </ligand>
</feature>
<evidence type="ECO:0000256" key="7">
    <source>
        <dbReference type="HAMAP-Rule" id="MF_00367"/>
    </source>
</evidence>
<feature type="region of interest" description="G3" evidence="8">
    <location>
        <begin position="79"/>
        <end position="82"/>
    </location>
</feature>
<dbReference type="InterPro" id="IPR006073">
    <property type="entry name" value="GTP-bd"/>
</dbReference>
<dbReference type="SUPFAM" id="SSF54814">
    <property type="entry name" value="Prokaryotic type KH domain (KH-domain type II)"/>
    <property type="match status" value="1"/>
</dbReference>
<keyword evidence="3 7" id="KW-0690">Ribosome biogenesis</keyword>
<feature type="binding site" evidence="7">
    <location>
        <begin position="32"/>
        <end position="39"/>
    </location>
    <ligand>
        <name>GTP</name>
        <dbReference type="ChEBI" id="CHEBI:37565"/>
    </ligand>
</feature>
<comment type="similarity">
    <text evidence="1 7 8">Belongs to the TRAFAC class TrmE-Era-EngA-EngB-Septin-like GTPase superfamily. Era GTPase family.</text>
</comment>
<feature type="region of interest" description="G4" evidence="8">
    <location>
        <begin position="140"/>
        <end position="143"/>
    </location>
</feature>
<comment type="subcellular location">
    <subcellularLocation>
        <location evidence="7">Cytoplasm</location>
    </subcellularLocation>
    <subcellularLocation>
        <location evidence="7">Cell membrane</location>
        <topology evidence="7">Peripheral membrane protein</topology>
    </subcellularLocation>
</comment>
<evidence type="ECO:0000256" key="3">
    <source>
        <dbReference type="ARBA" id="ARBA00022517"/>
    </source>
</evidence>
<feature type="domain" description="Era-type G" evidence="9">
    <location>
        <begin position="24"/>
        <end position="190"/>
    </location>
</feature>
<evidence type="ECO:0000256" key="5">
    <source>
        <dbReference type="ARBA" id="ARBA00022884"/>
    </source>
</evidence>
<evidence type="ECO:0000256" key="2">
    <source>
        <dbReference type="ARBA" id="ARBA00020484"/>
    </source>
</evidence>
<dbReference type="GO" id="GO:0005886">
    <property type="term" value="C:plasma membrane"/>
    <property type="evidence" value="ECO:0007669"/>
    <property type="project" value="UniProtKB-SubCell"/>
</dbReference>
<dbReference type="NCBIfam" id="NF000908">
    <property type="entry name" value="PRK00089.1"/>
    <property type="match status" value="1"/>
</dbReference>
<dbReference type="InterPro" id="IPR004044">
    <property type="entry name" value="KH_dom_type_2"/>
</dbReference>
<comment type="caution">
    <text evidence="10">The sequence shown here is derived from an EMBL/GenBank/DDBJ whole genome shotgun (WGS) entry which is preliminary data.</text>
</comment>
<evidence type="ECO:0000256" key="1">
    <source>
        <dbReference type="ARBA" id="ARBA00007921"/>
    </source>
</evidence>
<evidence type="ECO:0000259" key="9">
    <source>
        <dbReference type="PROSITE" id="PS51713"/>
    </source>
</evidence>
<feature type="region of interest" description="G5" evidence="8">
    <location>
        <begin position="169"/>
        <end position="171"/>
    </location>
</feature>
<dbReference type="InterPro" id="IPR005662">
    <property type="entry name" value="GTPase_Era-like"/>
</dbReference>
<dbReference type="InterPro" id="IPR030388">
    <property type="entry name" value="G_ERA_dom"/>
</dbReference>
<name>A0A9D1J714_9BACT</name>
<dbReference type="InterPro" id="IPR005225">
    <property type="entry name" value="Small_GTP-bd"/>
</dbReference>
<dbReference type="PRINTS" id="PR00326">
    <property type="entry name" value="GTP1OBG"/>
</dbReference>
<sequence length="311" mass="35092">MPLPQTDAVDSAAAQPVVEGHPHRAGFVNIIGNPNVGKSTLMNALVGERLSIITSKAQTTRHRIMGIVNGEDYQIVYSDTPGILKPAYNLQRSMMEYVNTAIGDADIILYVTDVVEKGDKNREYVERLCSVDCPVLIVINKIDLSDQQTVAALAAQWSAAVPHAEVFAVSALERFGLEPVFGRIVSLLPESEPWYDKDFFTDRNLRFFASEIIREKILTNYDKEIPYCTEVVIEEFKENADRYDIRAVINVMRDSQKGIIIGARGSSLKRVGTQARIDMEDFFQKKVFLQLYVKVDPHWRDDKRKLAAFGY</sequence>
<dbReference type="CDD" id="cd22534">
    <property type="entry name" value="KH-II_Era"/>
    <property type="match status" value="1"/>
</dbReference>
<protein>
    <recommendedName>
        <fullName evidence="2 7">GTPase Era</fullName>
    </recommendedName>
</protein>
<dbReference type="HAMAP" id="MF_00367">
    <property type="entry name" value="GTPase_Era"/>
    <property type="match status" value="1"/>
</dbReference>
<dbReference type="CDD" id="cd04163">
    <property type="entry name" value="Era"/>
    <property type="match status" value="1"/>
</dbReference>
<dbReference type="Proteomes" id="UP000886744">
    <property type="component" value="Unassembled WGS sequence"/>
</dbReference>
<dbReference type="GO" id="GO:0005525">
    <property type="term" value="F:GTP binding"/>
    <property type="evidence" value="ECO:0007669"/>
    <property type="project" value="UniProtKB-UniRule"/>
</dbReference>
<dbReference type="InterPro" id="IPR027417">
    <property type="entry name" value="P-loop_NTPase"/>
</dbReference>
<keyword evidence="7" id="KW-0963">Cytoplasm</keyword>
<organism evidence="10 11">
    <name type="scientific">Candidatus Coprenecus avistercoris</name>
    <dbReference type="NCBI Taxonomy" id="2840730"/>
    <lineage>
        <taxon>Bacteria</taxon>
        <taxon>Pseudomonadati</taxon>
        <taxon>Bacteroidota</taxon>
        <taxon>Bacteroidia</taxon>
        <taxon>Bacteroidales</taxon>
        <taxon>Rikenellaceae</taxon>
        <taxon>Rikenellaceae incertae sedis</taxon>
        <taxon>Candidatus Coprenecus</taxon>
    </lineage>
</organism>
<accession>A0A9D1J714</accession>
<dbReference type="InterPro" id="IPR009019">
    <property type="entry name" value="KH_sf_prok-type"/>
</dbReference>
<keyword evidence="5 7" id="KW-0694">RNA-binding</keyword>
<keyword evidence="7" id="KW-1003">Cell membrane</keyword>
<dbReference type="Gene3D" id="3.30.300.20">
    <property type="match status" value="1"/>
</dbReference>
<dbReference type="SUPFAM" id="SSF52540">
    <property type="entry name" value="P-loop containing nucleoside triphosphate hydrolases"/>
    <property type="match status" value="1"/>
</dbReference>
<dbReference type="AlphaFoldDB" id="A0A9D1J714"/>
<dbReference type="InterPro" id="IPR015946">
    <property type="entry name" value="KH_dom-like_a/b"/>
</dbReference>
<reference evidence="10" key="2">
    <citation type="journal article" date="2021" name="PeerJ">
        <title>Extensive microbial diversity within the chicken gut microbiome revealed by metagenomics and culture.</title>
        <authorList>
            <person name="Gilroy R."/>
            <person name="Ravi A."/>
            <person name="Getino M."/>
            <person name="Pursley I."/>
            <person name="Horton D.L."/>
            <person name="Alikhan N.F."/>
            <person name="Baker D."/>
            <person name="Gharbi K."/>
            <person name="Hall N."/>
            <person name="Watson M."/>
            <person name="Adriaenssens E.M."/>
            <person name="Foster-Nyarko E."/>
            <person name="Jarju S."/>
            <person name="Secka A."/>
            <person name="Antonio M."/>
            <person name="Oren A."/>
            <person name="Chaudhuri R.R."/>
            <person name="La Ragione R."/>
            <person name="Hildebrand F."/>
            <person name="Pallen M.J."/>
        </authorList>
    </citation>
    <scope>NUCLEOTIDE SEQUENCE</scope>
    <source>
        <strain evidence="10">ChiHjej13B12-12457</strain>
    </source>
</reference>
<dbReference type="NCBIfam" id="TIGR00436">
    <property type="entry name" value="era"/>
    <property type="match status" value="1"/>
</dbReference>
<gene>
    <name evidence="7 10" type="primary">era</name>
    <name evidence="10" type="ORF">IAC94_08215</name>
</gene>
<evidence type="ECO:0000256" key="4">
    <source>
        <dbReference type="ARBA" id="ARBA00022741"/>
    </source>
</evidence>
<dbReference type="Pfam" id="PF07650">
    <property type="entry name" value="KH_2"/>
    <property type="match status" value="1"/>
</dbReference>
<evidence type="ECO:0000256" key="8">
    <source>
        <dbReference type="PROSITE-ProRule" id="PRU01050"/>
    </source>
</evidence>
<comment type="function">
    <text evidence="7">An essential GTPase that binds both GDP and GTP, with rapid nucleotide exchange. Plays a role in 16S rRNA processing and 30S ribosomal subunit biogenesis and possibly also in cell cycle regulation and energy metabolism.</text>
</comment>
<evidence type="ECO:0000313" key="11">
    <source>
        <dbReference type="Proteomes" id="UP000886744"/>
    </source>
</evidence>
<evidence type="ECO:0000313" key="10">
    <source>
        <dbReference type="EMBL" id="HIR63486.1"/>
    </source>
</evidence>
<dbReference type="Pfam" id="PF01926">
    <property type="entry name" value="MMR_HSR1"/>
    <property type="match status" value="1"/>
</dbReference>
<evidence type="ECO:0000256" key="6">
    <source>
        <dbReference type="ARBA" id="ARBA00023134"/>
    </source>
</evidence>
<proteinExistence type="inferred from homology"/>
<keyword evidence="7" id="KW-0699">rRNA-binding</keyword>
<dbReference type="FunFam" id="3.30.300.20:FF:000003">
    <property type="entry name" value="GTPase Era"/>
    <property type="match status" value="1"/>
</dbReference>
<feature type="region of interest" description="G1" evidence="8">
    <location>
        <begin position="32"/>
        <end position="39"/>
    </location>
</feature>
<keyword evidence="4 7" id="KW-0547">Nucleotide-binding</keyword>
<feature type="binding site" evidence="7">
    <location>
        <begin position="140"/>
        <end position="143"/>
    </location>
    <ligand>
        <name>GTP</name>
        <dbReference type="ChEBI" id="CHEBI:37565"/>
    </ligand>
</feature>
<dbReference type="PANTHER" id="PTHR42698:SF1">
    <property type="entry name" value="GTPASE ERA, MITOCHONDRIAL"/>
    <property type="match status" value="1"/>
</dbReference>
<dbReference type="GO" id="GO:0000028">
    <property type="term" value="P:ribosomal small subunit assembly"/>
    <property type="evidence" value="ECO:0007669"/>
    <property type="project" value="TreeGrafter"/>
</dbReference>
<reference evidence="10" key="1">
    <citation type="submission" date="2020-10" db="EMBL/GenBank/DDBJ databases">
        <authorList>
            <person name="Gilroy R."/>
        </authorList>
    </citation>
    <scope>NUCLEOTIDE SEQUENCE</scope>
    <source>
        <strain evidence="10">ChiHjej13B12-12457</strain>
    </source>
</reference>
<dbReference type="NCBIfam" id="TIGR00231">
    <property type="entry name" value="small_GTP"/>
    <property type="match status" value="1"/>
</dbReference>
<dbReference type="EMBL" id="DVHI01000100">
    <property type="protein sequence ID" value="HIR63486.1"/>
    <property type="molecule type" value="Genomic_DNA"/>
</dbReference>
<keyword evidence="7" id="KW-0472">Membrane</keyword>
<comment type="subunit">
    <text evidence="7">Monomer.</text>
</comment>
<dbReference type="GO" id="GO:0043024">
    <property type="term" value="F:ribosomal small subunit binding"/>
    <property type="evidence" value="ECO:0007669"/>
    <property type="project" value="TreeGrafter"/>
</dbReference>
<dbReference type="GO" id="GO:0003924">
    <property type="term" value="F:GTPase activity"/>
    <property type="evidence" value="ECO:0007669"/>
    <property type="project" value="UniProtKB-UniRule"/>
</dbReference>
<dbReference type="PANTHER" id="PTHR42698">
    <property type="entry name" value="GTPASE ERA"/>
    <property type="match status" value="1"/>
</dbReference>
<dbReference type="PROSITE" id="PS51713">
    <property type="entry name" value="G_ERA"/>
    <property type="match status" value="1"/>
</dbReference>
<feature type="region of interest" description="G2" evidence="8">
    <location>
        <begin position="58"/>
        <end position="62"/>
    </location>
</feature>